<feature type="domain" description="DM2" evidence="11">
    <location>
        <begin position="334"/>
        <end position="417"/>
    </location>
</feature>
<dbReference type="EMBL" id="JARBHA010000003">
    <property type="protein sequence ID" value="KAJ9704247.1"/>
    <property type="molecule type" value="Genomic_DNA"/>
</dbReference>
<dbReference type="Pfam" id="PF02201">
    <property type="entry name" value="SWIB"/>
    <property type="match status" value="1"/>
</dbReference>
<dbReference type="Pfam" id="PF03126">
    <property type="entry name" value="Plus-3"/>
    <property type="match status" value="1"/>
</dbReference>
<dbReference type="InterPro" id="IPR035445">
    <property type="entry name" value="GYF-like_dom_sf"/>
</dbReference>
<evidence type="ECO:0000256" key="6">
    <source>
        <dbReference type="SAM" id="MobiDB-lite"/>
    </source>
</evidence>
<dbReference type="InterPro" id="IPR003121">
    <property type="entry name" value="SWIB_MDM2_domain"/>
</dbReference>
<evidence type="ECO:0000259" key="10">
    <source>
        <dbReference type="PROSITE" id="PS51360"/>
    </source>
</evidence>
<dbReference type="SMART" id="SM00444">
    <property type="entry name" value="GYF"/>
    <property type="match status" value="1"/>
</dbReference>
<feature type="region of interest" description="Disordered" evidence="6">
    <location>
        <begin position="872"/>
        <end position="891"/>
    </location>
</feature>
<dbReference type="InterPro" id="IPR003169">
    <property type="entry name" value="GYF"/>
</dbReference>
<dbReference type="InterPro" id="IPR019835">
    <property type="entry name" value="SWIB_domain"/>
</dbReference>
<dbReference type="Gene3D" id="1.10.245.10">
    <property type="entry name" value="SWIB/MDM2 domain"/>
    <property type="match status" value="1"/>
</dbReference>
<dbReference type="SUPFAM" id="SSF55277">
    <property type="entry name" value="GYF domain"/>
    <property type="match status" value="1"/>
</dbReference>
<dbReference type="PROSITE" id="PS51360">
    <property type="entry name" value="PLUS3"/>
    <property type="match status" value="1"/>
</dbReference>
<feature type="compositionally biased region" description="Pro residues" evidence="6">
    <location>
        <begin position="1321"/>
        <end position="1398"/>
    </location>
</feature>
<feature type="zinc finger region" description="C3H1-type" evidence="5">
    <location>
        <begin position="1581"/>
        <end position="1606"/>
    </location>
</feature>
<sequence length="1606" mass="173993">MEEEDDALNDGYKPPSPRQGDSAIGDEVLPQSTDQCDVVSELDDSQLVGAASPAAVAEPEEEEDVEAIAGEEAEAEAEAGTGVEVAEGGRGGGARRKRGRNPRVPARAPPKKSFEEDVCFICFDGGDLVLCDRRGCPKAYHTTCVNRDEEFFRAKGKWNCGWHQCTVCEKNSYYMCLTCPFSLCKNCIKDSVIFCVRENKGFCEACMKIIMLIEKNEQGNKEMDQVDFDDKSSWEFLFKDYWIDLKGRLSLTSDELAQAKNPWKGSDAPAGKQEAPDEPNDVYNDGGPGSDSSSGNVEARKPKRRKAKKRLKSLNKERDSPSVATAIGAEGTSTPANTEWASKELLEFVMHMKNGDKSVTSQFDVQALLLEYIKRNKLRDPRRKSQIICDSRLESLFGKPRVGHFEMLKLLESHFFNKEDSQTDDLQGSVVDSEASQLEVDGNTDTLMKVGKDRRRKARKKGDERGSQSNLDDYAAIDIHNISLIYLRRNLMEDLIEDTEKLHDKVVGAFVRIRISSSGQKQDVYRLVQVVGTSKAADPYKVGKRTTDVMLEILNLSKTEIISIDIISNQEFTEDECMRLRQSIKCGLITPLTVGGILEKALALQAVRVKDWLETEIVRLSHLRDRASEKGRRKEYPFFVQLMHSSIIILNVQVASCYHMSYFLKTLPFWLRECVEKLQRLKTAEERQRRLEEIPEVHADPNMDPSYESEEDESETDDKRQENHLRPRDTGFGRKRMEPSSSRKGDSGSNYSWSTPTKNSGRNWEFSRSMSNKGFSSKSEDVASPDEIMIEDSWNRRDTQKLSRWEKMSVSNSEVGGWNSHSVVRSESFSTVPLENPMASHSGIRSESFSGIAVDSSVAAHSVVKPESFSGVALESSSGPPLTGVEPTAAKLSETDKMWRYQDPSGRVQGPFSLVQLRKWSNSGYFPKDLRIWRTTEKQDDSALLTDVLFAAFPKDSSPVDNSLGKSQNVHTLHHPSTDSGKPYESSLQQVGENQGGEKPNLDHRGENWRSQQEVSLSKGWAASSMVEAPKLSTDGSVSDYDGRNDLANLPSPTPAQSTTGWVAGRAPDKKGTATEFPVQPAVDPFLGSSGMLLSPTAVTSENGQLMHSATSPSSVKQSAGVDSSDLSFASFSQQTSVPGRKEHNVIELLGALMPSSVSNSSANAPEVHPQSSVSGESRSVQADAHPLAAPDLATGSMNPGATDSKVAGASLPNLVHSVAGLSHPVETHGWGSGSISKPEIVASCPVSGGESQTWGYGPPQKLERNNSIPMHSQQPPYGHWVDASSIHNSASSLGTGNLAGYFPSPGLGLPPSDSWRPQVPSNPPNFQPLPPGNLGPPALPNLAPSVPPNMGPRAPPSFGPPAPINLGHPTPPNLGPPAPPNLNPPPPPPPILTPSAPPNMISAAPPNLVPLGPPNIIPPGPPNLTQQPPPNMIPPAPPAMIPPAPPNLAPAAPPNPPWGMGGAENPSAAPRPGPQNPNGGWGPMPGNPNMSWGPVPGNTNMNWGASGQAPAPGNAIPGWVAPTGNQGMWGSDQNHNGDRFSGQRDRGSQGGDPGYGGGRPWNRQSSFGNGGGGGSGRSTPKGQRLCVYHENGHCKKGASCDYRHS</sequence>
<evidence type="ECO:0000256" key="1">
    <source>
        <dbReference type="ARBA" id="ARBA00022723"/>
    </source>
</evidence>
<evidence type="ECO:0000256" key="4">
    <source>
        <dbReference type="ARBA" id="ARBA00023125"/>
    </source>
</evidence>
<dbReference type="Pfam" id="PF25980">
    <property type="entry name" value="NERD_plant"/>
    <property type="match status" value="1"/>
</dbReference>
<dbReference type="PROSITE" id="PS51925">
    <property type="entry name" value="SWIB_MDM2"/>
    <property type="match status" value="1"/>
</dbReference>
<feature type="compositionally biased region" description="Polar residues" evidence="6">
    <location>
        <begin position="1524"/>
        <end position="1535"/>
    </location>
</feature>
<dbReference type="PROSITE" id="PS01359">
    <property type="entry name" value="ZF_PHD_1"/>
    <property type="match status" value="1"/>
</dbReference>
<feature type="region of interest" description="Disordered" evidence="6">
    <location>
        <begin position="1033"/>
        <end position="1076"/>
    </location>
</feature>
<gene>
    <name evidence="12" type="ORF">PVL29_002690</name>
</gene>
<dbReference type="Gene3D" id="3.30.1490.40">
    <property type="match status" value="1"/>
</dbReference>
<keyword evidence="13" id="KW-1185">Reference proteome</keyword>
<feature type="compositionally biased region" description="Polar residues" evidence="6">
    <location>
        <begin position="747"/>
        <end position="777"/>
    </location>
</feature>
<dbReference type="InterPro" id="IPR019787">
    <property type="entry name" value="Znf_PHD-finger"/>
</dbReference>
<feature type="compositionally biased region" description="Low complexity" evidence="6">
    <location>
        <begin position="1158"/>
        <end position="1168"/>
    </location>
</feature>
<dbReference type="GO" id="GO:0003677">
    <property type="term" value="F:DNA binding"/>
    <property type="evidence" value="ECO:0007669"/>
    <property type="project" value="UniProtKB-KW"/>
</dbReference>
<feature type="compositionally biased region" description="Polar residues" evidence="6">
    <location>
        <begin position="1170"/>
        <end position="1181"/>
    </location>
</feature>
<feature type="compositionally biased region" description="Low complexity" evidence="6">
    <location>
        <begin position="48"/>
        <end position="57"/>
    </location>
</feature>
<feature type="region of interest" description="Disordered" evidence="6">
    <location>
        <begin position="1"/>
        <end position="110"/>
    </location>
</feature>
<dbReference type="InterPro" id="IPR011011">
    <property type="entry name" value="Znf_FYVE_PHD"/>
</dbReference>
<dbReference type="InterPro" id="IPR000571">
    <property type="entry name" value="Znf_CCCH"/>
</dbReference>
<evidence type="ECO:0000259" key="11">
    <source>
        <dbReference type="PROSITE" id="PS51925"/>
    </source>
</evidence>
<evidence type="ECO:0000256" key="3">
    <source>
        <dbReference type="ARBA" id="ARBA00022833"/>
    </source>
</evidence>
<dbReference type="CDD" id="cd10567">
    <property type="entry name" value="SWIB-MDM2_like"/>
    <property type="match status" value="1"/>
</dbReference>
<dbReference type="InterPro" id="IPR019786">
    <property type="entry name" value="Zinc_finger_PHD-type_CS"/>
</dbReference>
<dbReference type="Gene3D" id="3.90.70.200">
    <property type="entry name" value="Plus-3 domain"/>
    <property type="match status" value="1"/>
</dbReference>
<dbReference type="SMART" id="SM00719">
    <property type="entry name" value="Plus3"/>
    <property type="match status" value="1"/>
</dbReference>
<keyword evidence="3 5" id="KW-0862">Zinc</keyword>
<feature type="region of interest" description="Disordered" evidence="6">
    <location>
        <begin position="1245"/>
        <end position="1265"/>
    </location>
</feature>
<dbReference type="FunFam" id="3.30.40.10:FF:000303">
    <property type="entry name" value="Zinc finger CCCH domain-containing protein 19"/>
    <property type="match status" value="1"/>
</dbReference>
<evidence type="ECO:0008006" key="14">
    <source>
        <dbReference type="Google" id="ProtNLM"/>
    </source>
</evidence>
<dbReference type="CDD" id="cd00072">
    <property type="entry name" value="GYF"/>
    <property type="match status" value="1"/>
</dbReference>
<dbReference type="InterPro" id="IPR036885">
    <property type="entry name" value="SWIB_MDM2_dom_sf"/>
</dbReference>
<dbReference type="PANTHER" id="PTHR46695:SF5">
    <property type="entry name" value="RNA POLYMERASE-ASSOCIATED PROTEIN RTF1 HOMOLOG"/>
    <property type="match status" value="1"/>
</dbReference>
<feature type="region of interest" description="Disordered" evidence="6">
    <location>
        <begin position="442"/>
        <end position="468"/>
    </location>
</feature>
<evidence type="ECO:0000313" key="13">
    <source>
        <dbReference type="Proteomes" id="UP001168098"/>
    </source>
</evidence>
<dbReference type="Pfam" id="PF02213">
    <property type="entry name" value="GYF"/>
    <property type="match status" value="1"/>
</dbReference>
<feature type="region of interest" description="Disordered" evidence="6">
    <location>
        <begin position="1310"/>
        <end position="1584"/>
    </location>
</feature>
<dbReference type="PROSITE" id="PS50103">
    <property type="entry name" value="ZF_C3H1"/>
    <property type="match status" value="1"/>
</dbReference>
<feature type="compositionally biased region" description="Basic and acidic residues" evidence="6">
    <location>
        <begin position="1536"/>
        <end position="1548"/>
    </location>
</feature>
<feature type="domain" description="GYF" evidence="9">
    <location>
        <begin position="896"/>
        <end position="950"/>
    </location>
</feature>
<dbReference type="CDD" id="cd15568">
    <property type="entry name" value="PHD5_NSD"/>
    <property type="match status" value="1"/>
</dbReference>
<feature type="compositionally biased region" description="Basic and acidic residues" evidence="6">
    <location>
        <begin position="717"/>
        <end position="746"/>
    </location>
</feature>
<feature type="compositionally biased region" description="Basic residues" evidence="6">
    <location>
        <begin position="301"/>
        <end position="313"/>
    </location>
</feature>
<comment type="caution">
    <text evidence="12">The sequence shown here is derived from an EMBL/GenBank/DDBJ whole genome shotgun (WGS) entry which is preliminary data.</text>
</comment>
<protein>
    <recommendedName>
        <fullName evidence="14">Zinc finger CCCH domain-containing protein 19</fullName>
    </recommendedName>
</protein>
<accession>A0AA39AC03</accession>
<dbReference type="PANTHER" id="PTHR46695">
    <property type="entry name" value="ZINC FINGER CCCH DOMAIN-CONTAINING PROTEIN 44-RELATED"/>
    <property type="match status" value="1"/>
</dbReference>
<feature type="domain" description="PHD-type" evidence="7">
    <location>
        <begin position="116"/>
        <end position="182"/>
    </location>
</feature>
<dbReference type="SMART" id="SM00249">
    <property type="entry name" value="PHD"/>
    <property type="match status" value="1"/>
</dbReference>
<dbReference type="SUPFAM" id="SSF57903">
    <property type="entry name" value="FYVE/PHD zinc finger"/>
    <property type="match status" value="1"/>
</dbReference>
<name>A0AA39AC03_VITRO</name>
<evidence type="ECO:0000259" key="9">
    <source>
        <dbReference type="PROSITE" id="PS50829"/>
    </source>
</evidence>
<dbReference type="FunFam" id="1.10.245.10:FF:000003">
    <property type="entry name" value="Zinc finger CCCH domain-containing protein 19"/>
    <property type="match status" value="1"/>
</dbReference>
<feature type="compositionally biased region" description="Basic and acidic residues" evidence="6">
    <location>
        <begin position="691"/>
        <end position="701"/>
    </location>
</feature>
<organism evidence="12 13">
    <name type="scientific">Vitis rotundifolia</name>
    <name type="common">Muscadine grape</name>
    <dbReference type="NCBI Taxonomy" id="103349"/>
    <lineage>
        <taxon>Eukaryota</taxon>
        <taxon>Viridiplantae</taxon>
        <taxon>Streptophyta</taxon>
        <taxon>Embryophyta</taxon>
        <taxon>Tracheophyta</taxon>
        <taxon>Spermatophyta</taxon>
        <taxon>Magnoliopsida</taxon>
        <taxon>eudicotyledons</taxon>
        <taxon>Gunneridae</taxon>
        <taxon>Pentapetalae</taxon>
        <taxon>rosids</taxon>
        <taxon>Vitales</taxon>
        <taxon>Vitaceae</taxon>
        <taxon>Viteae</taxon>
        <taxon>Vitis</taxon>
    </lineage>
</organism>
<feature type="region of interest" description="Disordered" evidence="6">
    <location>
        <begin position="957"/>
        <end position="1016"/>
    </location>
</feature>
<feature type="compositionally biased region" description="Gly residues" evidence="6">
    <location>
        <begin position="1549"/>
        <end position="1560"/>
    </location>
</feature>
<evidence type="ECO:0000259" key="7">
    <source>
        <dbReference type="PROSITE" id="PS50016"/>
    </source>
</evidence>
<dbReference type="Proteomes" id="UP001168098">
    <property type="component" value="Unassembled WGS sequence"/>
</dbReference>
<dbReference type="SMART" id="SM00151">
    <property type="entry name" value="SWIB"/>
    <property type="match status" value="1"/>
</dbReference>
<feature type="region of interest" description="Disordered" evidence="6">
    <location>
        <begin position="1158"/>
        <end position="1184"/>
    </location>
</feature>
<keyword evidence="1 5" id="KW-0479">Metal-binding</keyword>
<evidence type="ECO:0000313" key="12">
    <source>
        <dbReference type="EMBL" id="KAJ9704247.1"/>
    </source>
</evidence>
<dbReference type="InterPro" id="IPR036128">
    <property type="entry name" value="Plus3-like_sf"/>
</dbReference>
<dbReference type="FunFam" id="3.90.70.200:FF:000002">
    <property type="entry name" value="Zinc finger CCCH domain-containing protein 19"/>
    <property type="match status" value="1"/>
</dbReference>
<dbReference type="SUPFAM" id="SSF47592">
    <property type="entry name" value="SWIB/MDM2 domain"/>
    <property type="match status" value="1"/>
</dbReference>
<keyword evidence="2 5" id="KW-0863">Zinc-finger</keyword>
<dbReference type="GO" id="GO:0008270">
    <property type="term" value="F:zinc ion binding"/>
    <property type="evidence" value="ECO:0007669"/>
    <property type="project" value="UniProtKB-KW"/>
</dbReference>
<reference evidence="12 13" key="1">
    <citation type="journal article" date="2023" name="BMC Biotechnol.">
        <title>Vitis rotundifolia cv Carlos genome sequencing.</title>
        <authorList>
            <person name="Huff M."/>
            <person name="Hulse-Kemp A."/>
            <person name="Scheffler B."/>
            <person name="Youngblood R."/>
            <person name="Simpson S."/>
            <person name="Babiker E."/>
            <person name="Staton M."/>
        </authorList>
    </citation>
    <scope>NUCLEOTIDE SEQUENCE [LARGE SCALE GENOMIC DNA]</scope>
    <source>
        <tissue evidence="12">Leaf</tissue>
    </source>
</reference>
<dbReference type="InterPro" id="IPR004343">
    <property type="entry name" value="Plus-3_dom"/>
</dbReference>
<dbReference type="Gene3D" id="3.30.40.10">
    <property type="entry name" value="Zinc/RING finger domain, C3HC4 (zinc finger)"/>
    <property type="match status" value="1"/>
</dbReference>
<evidence type="ECO:0000256" key="5">
    <source>
        <dbReference type="PROSITE-ProRule" id="PRU00723"/>
    </source>
</evidence>
<proteinExistence type="predicted"/>
<dbReference type="PROSITE" id="PS50829">
    <property type="entry name" value="GYF"/>
    <property type="match status" value="1"/>
</dbReference>
<evidence type="ECO:0000259" key="8">
    <source>
        <dbReference type="PROSITE" id="PS50103"/>
    </source>
</evidence>
<dbReference type="SUPFAM" id="SSF159042">
    <property type="entry name" value="Plus3-like"/>
    <property type="match status" value="1"/>
</dbReference>
<feature type="compositionally biased region" description="Pro residues" evidence="6">
    <location>
        <begin position="1408"/>
        <end position="1458"/>
    </location>
</feature>
<feature type="compositionally biased region" description="Polar residues" evidence="6">
    <location>
        <begin position="959"/>
        <end position="971"/>
    </location>
</feature>
<feature type="compositionally biased region" description="Acidic residues" evidence="6">
    <location>
        <begin position="707"/>
        <end position="716"/>
    </location>
</feature>
<dbReference type="PROSITE" id="PS50016">
    <property type="entry name" value="ZF_PHD_2"/>
    <property type="match status" value="1"/>
</dbReference>
<feature type="domain" description="C3H1-type" evidence="8">
    <location>
        <begin position="1581"/>
        <end position="1606"/>
    </location>
</feature>
<keyword evidence="4" id="KW-0238">DNA-binding</keyword>
<feature type="region of interest" description="Disordered" evidence="6">
    <location>
        <begin position="260"/>
        <end position="330"/>
    </location>
</feature>
<feature type="compositionally biased region" description="Acidic residues" evidence="6">
    <location>
        <begin position="58"/>
        <end position="77"/>
    </location>
</feature>
<dbReference type="InterPro" id="IPR058668">
    <property type="entry name" value="NERD_dom"/>
</dbReference>
<feature type="region of interest" description="Disordered" evidence="6">
    <location>
        <begin position="691"/>
        <end position="784"/>
    </location>
</feature>
<dbReference type="InterPro" id="IPR013083">
    <property type="entry name" value="Znf_RING/FYVE/PHD"/>
</dbReference>
<dbReference type="InterPro" id="IPR001965">
    <property type="entry name" value="Znf_PHD"/>
</dbReference>
<feature type="domain" description="Plus3" evidence="10">
    <location>
        <begin position="476"/>
        <end position="609"/>
    </location>
</feature>
<evidence type="ECO:0000256" key="2">
    <source>
        <dbReference type="ARBA" id="ARBA00022771"/>
    </source>
</evidence>